<evidence type="ECO:0000313" key="2">
    <source>
        <dbReference type="EMBL" id="MCP3425822.1"/>
    </source>
</evidence>
<evidence type="ECO:0000256" key="1">
    <source>
        <dbReference type="SAM" id="Phobius"/>
    </source>
</evidence>
<organism evidence="2 3">
    <name type="scientific">Rothia santali</name>
    <dbReference type="NCBI Taxonomy" id="2949643"/>
    <lineage>
        <taxon>Bacteria</taxon>
        <taxon>Bacillati</taxon>
        <taxon>Actinomycetota</taxon>
        <taxon>Actinomycetes</taxon>
        <taxon>Micrococcales</taxon>
        <taxon>Micrococcaceae</taxon>
        <taxon>Rothia</taxon>
    </lineage>
</organism>
<name>A0A9X2HFI2_9MICC</name>
<reference evidence="2" key="1">
    <citation type="submission" date="2022-06" db="EMBL/GenBank/DDBJ databases">
        <title>Rothia sp. isolated from sandalwood seedling.</title>
        <authorList>
            <person name="Tuikhar N."/>
            <person name="Kirdat K."/>
            <person name="Thorat V."/>
            <person name="Swetha P."/>
            <person name="Padma S."/>
            <person name="Sundararaj R."/>
            <person name="Yadav A."/>
        </authorList>
    </citation>
    <scope>NUCLEOTIDE SEQUENCE</scope>
    <source>
        <strain evidence="2">AR01</strain>
    </source>
</reference>
<keyword evidence="1" id="KW-0472">Membrane</keyword>
<dbReference type="AlphaFoldDB" id="A0A9X2HFI2"/>
<comment type="caution">
    <text evidence="2">The sequence shown here is derived from an EMBL/GenBank/DDBJ whole genome shotgun (WGS) entry which is preliminary data.</text>
</comment>
<sequence length="61" mass="6440">MFGSLIAINAVVLAAAVVIGLIFFKVGLGILRVILTILFTTKLGGVLLILGGLYVGYRVMF</sequence>
<evidence type="ECO:0000313" key="3">
    <source>
        <dbReference type="Proteomes" id="UP001139502"/>
    </source>
</evidence>
<protein>
    <submittedName>
        <fullName evidence="2">Uncharacterized protein</fullName>
    </submittedName>
</protein>
<dbReference type="RefSeq" id="WP_254166203.1">
    <property type="nucleotide sequence ID" value="NZ_JANAFB010000014.1"/>
</dbReference>
<gene>
    <name evidence="2" type="ORF">NBM05_07330</name>
</gene>
<proteinExistence type="predicted"/>
<feature type="transmembrane region" description="Helical" evidence="1">
    <location>
        <begin position="33"/>
        <end position="57"/>
    </location>
</feature>
<dbReference type="EMBL" id="JANAFB010000014">
    <property type="protein sequence ID" value="MCP3425822.1"/>
    <property type="molecule type" value="Genomic_DNA"/>
</dbReference>
<feature type="transmembrane region" description="Helical" evidence="1">
    <location>
        <begin position="6"/>
        <end position="26"/>
    </location>
</feature>
<keyword evidence="1" id="KW-0812">Transmembrane</keyword>
<keyword evidence="1" id="KW-1133">Transmembrane helix</keyword>
<dbReference type="Proteomes" id="UP001139502">
    <property type="component" value="Unassembled WGS sequence"/>
</dbReference>
<keyword evidence="3" id="KW-1185">Reference proteome</keyword>
<accession>A0A9X2HFI2</accession>